<feature type="transmembrane region" description="Helical" evidence="2">
    <location>
        <begin position="12"/>
        <end position="29"/>
    </location>
</feature>
<feature type="compositionally biased region" description="Polar residues" evidence="1">
    <location>
        <begin position="48"/>
        <end position="58"/>
    </location>
</feature>
<dbReference type="Proteomes" id="UP000321291">
    <property type="component" value="Chromosome"/>
</dbReference>
<dbReference type="KEGG" id="agi:FSB73_13715"/>
<evidence type="ECO:0000256" key="1">
    <source>
        <dbReference type="SAM" id="MobiDB-lite"/>
    </source>
</evidence>
<protein>
    <submittedName>
        <fullName evidence="3">Uncharacterized protein</fullName>
    </submittedName>
</protein>
<sequence>MIKKIAGSQRAYALTLMAAVFVLMGLLGSCGGGQDKGQNNGQNDGQEQRSSGGQTESTTTIRQYIGITKLDNDSLIEATVKAGSIPDSIVLQLDHDFQRANLVIQNVQDVDSLMATLHASGSQRNLRFNQIVLPDGTMDGPFGHELHYRTGQNGTYTLRIGKDNMADGTVKGPAVIYIHLR</sequence>
<proteinExistence type="predicted"/>
<feature type="region of interest" description="Disordered" evidence="1">
    <location>
        <begin position="35"/>
        <end position="58"/>
    </location>
</feature>
<gene>
    <name evidence="3" type="ORF">FSB73_13715</name>
</gene>
<evidence type="ECO:0000256" key="2">
    <source>
        <dbReference type="SAM" id="Phobius"/>
    </source>
</evidence>
<evidence type="ECO:0000313" key="4">
    <source>
        <dbReference type="Proteomes" id="UP000321291"/>
    </source>
</evidence>
<feature type="compositionally biased region" description="Low complexity" evidence="1">
    <location>
        <begin position="36"/>
        <end position="45"/>
    </location>
</feature>
<keyword evidence="2" id="KW-1133">Transmembrane helix</keyword>
<reference evidence="3 4" key="1">
    <citation type="journal article" date="2017" name="Int. J. Syst. Evol. Microbiol.">
        <title>Arachidicoccus ginsenosidivorans sp. nov., with ginsenoside-converting activity isolated from ginseng cultivating soil.</title>
        <authorList>
            <person name="Siddiqi M.Z."/>
            <person name="Aslam Z."/>
            <person name="Im W.T."/>
        </authorList>
    </citation>
    <scope>NUCLEOTIDE SEQUENCE [LARGE SCALE GENOMIC DNA]</scope>
    <source>
        <strain evidence="3 4">Gsoil 809</strain>
    </source>
</reference>
<keyword evidence="2" id="KW-0812">Transmembrane</keyword>
<dbReference type="PROSITE" id="PS51257">
    <property type="entry name" value="PROKAR_LIPOPROTEIN"/>
    <property type="match status" value="1"/>
</dbReference>
<evidence type="ECO:0000313" key="3">
    <source>
        <dbReference type="EMBL" id="QEC72579.1"/>
    </source>
</evidence>
<dbReference type="OrthoDB" id="1255149at2"/>
<dbReference type="AlphaFoldDB" id="A0A5B8VML9"/>
<dbReference type="RefSeq" id="WP_146783256.1">
    <property type="nucleotide sequence ID" value="NZ_CP042434.1"/>
</dbReference>
<keyword evidence="2" id="KW-0472">Membrane</keyword>
<organism evidence="3 4">
    <name type="scientific">Arachidicoccus ginsenosidivorans</name>
    <dbReference type="NCBI Taxonomy" id="496057"/>
    <lineage>
        <taxon>Bacteria</taxon>
        <taxon>Pseudomonadati</taxon>
        <taxon>Bacteroidota</taxon>
        <taxon>Chitinophagia</taxon>
        <taxon>Chitinophagales</taxon>
        <taxon>Chitinophagaceae</taxon>
        <taxon>Arachidicoccus</taxon>
    </lineage>
</organism>
<keyword evidence="4" id="KW-1185">Reference proteome</keyword>
<name>A0A5B8VML9_9BACT</name>
<dbReference type="EMBL" id="CP042434">
    <property type="protein sequence ID" value="QEC72579.1"/>
    <property type="molecule type" value="Genomic_DNA"/>
</dbReference>
<accession>A0A5B8VML9</accession>